<keyword evidence="1" id="KW-0472">Membrane</keyword>
<keyword evidence="3" id="KW-1185">Reference proteome</keyword>
<accession>A0ABR9VXA1</accession>
<dbReference type="EMBL" id="JADEYR010000001">
    <property type="protein sequence ID" value="MBE9402821.1"/>
    <property type="molecule type" value="Genomic_DNA"/>
</dbReference>
<feature type="transmembrane region" description="Helical" evidence="1">
    <location>
        <begin position="21"/>
        <end position="40"/>
    </location>
</feature>
<comment type="caution">
    <text evidence="2">The sequence shown here is derived from an EMBL/GenBank/DDBJ whole genome shotgun (WGS) entry which is preliminary data.</text>
</comment>
<gene>
    <name evidence="2" type="ORF">IOE58_00915</name>
</gene>
<organism evidence="2 3">
    <name type="scientific">Brachybacterium epidermidis</name>
    <dbReference type="NCBI Taxonomy" id="2781983"/>
    <lineage>
        <taxon>Bacteria</taxon>
        <taxon>Bacillati</taxon>
        <taxon>Actinomycetota</taxon>
        <taxon>Actinomycetes</taxon>
        <taxon>Micrococcales</taxon>
        <taxon>Dermabacteraceae</taxon>
        <taxon>Brachybacterium</taxon>
    </lineage>
</organism>
<dbReference type="Proteomes" id="UP000644727">
    <property type="component" value="Unassembled WGS sequence"/>
</dbReference>
<dbReference type="PROSITE" id="PS51257">
    <property type="entry name" value="PROKAR_LIPOPROTEIN"/>
    <property type="match status" value="1"/>
</dbReference>
<proteinExistence type="predicted"/>
<name>A0ABR9VXA1_9MICO</name>
<reference evidence="2 3" key="1">
    <citation type="submission" date="2020-10" db="EMBL/GenBank/DDBJ databases">
        <title>Draft genome and description of Brachybacterium epidermidis sp nov.</title>
        <authorList>
            <person name="Boxberger M."/>
            <person name="La Scola B."/>
        </authorList>
    </citation>
    <scope>NUCLEOTIDE SEQUENCE [LARGE SCALE GENOMIC DNA]</scope>
    <source>
        <strain evidence="2 3">Marseille-Q2903</strain>
    </source>
</reference>
<dbReference type="RefSeq" id="WP_193864549.1">
    <property type="nucleotide sequence ID" value="NZ_JADEYR010000001.1"/>
</dbReference>
<evidence type="ECO:0000313" key="2">
    <source>
        <dbReference type="EMBL" id="MBE9402821.1"/>
    </source>
</evidence>
<evidence type="ECO:0000313" key="3">
    <source>
        <dbReference type="Proteomes" id="UP000644727"/>
    </source>
</evidence>
<protein>
    <recommendedName>
        <fullName evidence="4">MFS transporter</fullName>
    </recommendedName>
</protein>
<evidence type="ECO:0008006" key="4">
    <source>
        <dbReference type="Google" id="ProtNLM"/>
    </source>
</evidence>
<keyword evidence="1" id="KW-0812">Transmembrane</keyword>
<keyword evidence="1" id="KW-1133">Transmembrane helix</keyword>
<sequence>MNSNRRPESPDDHKRFSLNEDWAATLVGLLLFAACMGGLISPELIP</sequence>
<evidence type="ECO:0000256" key="1">
    <source>
        <dbReference type="SAM" id="Phobius"/>
    </source>
</evidence>